<dbReference type="InterPro" id="IPR013785">
    <property type="entry name" value="Aldolase_TIM"/>
</dbReference>
<dbReference type="EMBL" id="JAOVZR010000001">
    <property type="protein sequence ID" value="MCY0149252.1"/>
    <property type="molecule type" value="Genomic_DNA"/>
</dbReference>
<protein>
    <submittedName>
        <fullName evidence="2">Alkene reductase</fullName>
    </submittedName>
</protein>
<dbReference type="InterPro" id="IPR001155">
    <property type="entry name" value="OxRdtase_FMN_N"/>
</dbReference>
<dbReference type="PANTHER" id="PTHR22893">
    <property type="entry name" value="NADH OXIDOREDUCTASE-RELATED"/>
    <property type="match status" value="1"/>
</dbReference>
<organism evidence="2 3">
    <name type="scientific">Hoeflea algicola</name>
    <dbReference type="NCBI Taxonomy" id="2983763"/>
    <lineage>
        <taxon>Bacteria</taxon>
        <taxon>Pseudomonadati</taxon>
        <taxon>Pseudomonadota</taxon>
        <taxon>Alphaproteobacteria</taxon>
        <taxon>Hyphomicrobiales</taxon>
        <taxon>Rhizobiaceae</taxon>
        <taxon>Hoeflea</taxon>
    </lineage>
</organism>
<accession>A0ABT3ZBV5</accession>
<gene>
    <name evidence="2" type="ORF">OEG84_16435</name>
</gene>
<proteinExistence type="predicted"/>
<dbReference type="SUPFAM" id="SSF51395">
    <property type="entry name" value="FMN-linked oxidoreductases"/>
    <property type="match status" value="1"/>
</dbReference>
<dbReference type="InterPro" id="IPR045247">
    <property type="entry name" value="Oye-like"/>
</dbReference>
<evidence type="ECO:0000259" key="1">
    <source>
        <dbReference type="Pfam" id="PF00724"/>
    </source>
</evidence>
<reference evidence="2" key="1">
    <citation type="submission" date="2022-10" db="EMBL/GenBank/DDBJ databases">
        <title>Hoeflea sp. G2-23, isolated from marine algae.</title>
        <authorList>
            <person name="Kristyanto S."/>
            <person name="Kim J.M."/>
            <person name="Jeon C.O."/>
        </authorList>
    </citation>
    <scope>NUCLEOTIDE SEQUENCE</scope>
    <source>
        <strain evidence="2">G2-23</strain>
    </source>
</reference>
<dbReference type="CDD" id="cd02933">
    <property type="entry name" value="OYE_like_FMN"/>
    <property type="match status" value="1"/>
</dbReference>
<dbReference type="RefSeq" id="WP_267654753.1">
    <property type="nucleotide sequence ID" value="NZ_JAOVZR010000001.1"/>
</dbReference>
<keyword evidence="3" id="KW-1185">Reference proteome</keyword>
<evidence type="ECO:0000313" key="2">
    <source>
        <dbReference type="EMBL" id="MCY0149252.1"/>
    </source>
</evidence>
<sequence>MPQPLLQPYRMGSLELPNRVVMAPMTRNRGDNPGNVPTELVAEYYAQRASAGLLISEGTFVSKKGIGFINVPGLYTPAQVDGWRQVTGAVHANEGRIFCQLWHVGAVSHPELLDGELPLAPSAINPESTAYTFGGFKPTVTPRTMESEDIAGVIGEFRQAARNAADAGFDGVEIHAANGYLFHQFFARSMNLRTDAYGGSIENRARLLFDVIDAVRQSYPADRIGVRVNPTLHGLSGIEFDEETLPLFDHVAARLSELGLGYLHVMEPINDTDHLPPALTGNSVAAYFRSRFAGTLISAVDHTSESANAAIDQGSADLVAFGRPFISNPDLVDRFRTGAALAMPDRTTFYAGGARGYVDYPTASDSPVENAGADYIDSRETYAETRRKMKAPTTD</sequence>
<dbReference type="Proteomes" id="UP001073227">
    <property type="component" value="Unassembled WGS sequence"/>
</dbReference>
<evidence type="ECO:0000313" key="3">
    <source>
        <dbReference type="Proteomes" id="UP001073227"/>
    </source>
</evidence>
<feature type="domain" description="NADH:flavin oxidoreductase/NADH oxidase N-terminal" evidence="1">
    <location>
        <begin position="5"/>
        <end position="339"/>
    </location>
</feature>
<dbReference type="Pfam" id="PF00724">
    <property type="entry name" value="Oxidored_FMN"/>
    <property type="match status" value="1"/>
</dbReference>
<comment type="caution">
    <text evidence="2">The sequence shown here is derived from an EMBL/GenBank/DDBJ whole genome shotgun (WGS) entry which is preliminary data.</text>
</comment>
<name>A0ABT3ZBV5_9HYPH</name>
<dbReference type="PANTHER" id="PTHR22893:SF91">
    <property type="entry name" value="NADPH DEHYDROGENASE 2-RELATED"/>
    <property type="match status" value="1"/>
</dbReference>
<dbReference type="Gene3D" id="3.20.20.70">
    <property type="entry name" value="Aldolase class I"/>
    <property type="match status" value="1"/>
</dbReference>